<accession>A0ACC2GMA5</accession>
<comment type="caution">
    <text evidence="1">The sequence shown here is derived from an EMBL/GenBank/DDBJ whole genome shotgun (WGS) entry which is preliminary data.</text>
</comment>
<evidence type="ECO:0000313" key="2">
    <source>
        <dbReference type="Proteomes" id="UP001157502"/>
    </source>
</evidence>
<keyword evidence="2" id="KW-1185">Reference proteome</keyword>
<sequence>MDCIFVLVSILFVVTSENLEKFNALVGEPVLLICELPELATPINTAETRIIWQDGTDKVLHAIDKGQEAFQHQDPWYKNRTTFDLDHLASGNLSLLLNPVNVGDDQMTLTVIRISDISEKVCQCRVYVAARYQKPTVTHINSTVECHTQGGFPSGQVTWMTNNGPLDPAEADNRDSQHPETKTYNISSRVNGTGSQNMTCSIHNPVLNETQRTTIDLRPVPNLPDSNPSNNLSVLGAVIGAVIVGVLIVFYFRRYKLFCFSQAEPNPPELQSVYF</sequence>
<proteinExistence type="predicted"/>
<gene>
    <name evidence="1" type="ORF">DPEC_G00137780</name>
</gene>
<dbReference type="EMBL" id="CM055738">
    <property type="protein sequence ID" value="KAJ8004583.1"/>
    <property type="molecule type" value="Genomic_DNA"/>
</dbReference>
<reference evidence="1" key="1">
    <citation type="submission" date="2021-05" db="EMBL/GenBank/DDBJ databases">
        <authorList>
            <person name="Pan Q."/>
            <person name="Jouanno E."/>
            <person name="Zahm M."/>
            <person name="Klopp C."/>
            <person name="Cabau C."/>
            <person name="Louis A."/>
            <person name="Berthelot C."/>
            <person name="Parey E."/>
            <person name="Roest Crollius H."/>
            <person name="Montfort J."/>
            <person name="Robinson-Rechavi M."/>
            <person name="Bouchez O."/>
            <person name="Lampietro C."/>
            <person name="Lopez Roques C."/>
            <person name="Donnadieu C."/>
            <person name="Postlethwait J."/>
            <person name="Bobe J."/>
            <person name="Dillon D."/>
            <person name="Chandos A."/>
            <person name="von Hippel F."/>
            <person name="Guiguen Y."/>
        </authorList>
    </citation>
    <scope>NUCLEOTIDE SEQUENCE</scope>
    <source>
        <strain evidence="1">YG-Jan2019</strain>
    </source>
</reference>
<dbReference type="Proteomes" id="UP001157502">
    <property type="component" value="Chromosome 11"/>
</dbReference>
<name>A0ACC2GMA5_DALPE</name>
<evidence type="ECO:0000313" key="1">
    <source>
        <dbReference type="EMBL" id="KAJ8004583.1"/>
    </source>
</evidence>
<protein>
    <submittedName>
        <fullName evidence="1">Uncharacterized protein</fullName>
    </submittedName>
</protein>
<organism evidence="1 2">
    <name type="scientific">Dallia pectoralis</name>
    <name type="common">Alaska blackfish</name>
    <dbReference type="NCBI Taxonomy" id="75939"/>
    <lineage>
        <taxon>Eukaryota</taxon>
        <taxon>Metazoa</taxon>
        <taxon>Chordata</taxon>
        <taxon>Craniata</taxon>
        <taxon>Vertebrata</taxon>
        <taxon>Euteleostomi</taxon>
        <taxon>Actinopterygii</taxon>
        <taxon>Neopterygii</taxon>
        <taxon>Teleostei</taxon>
        <taxon>Protacanthopterygii</taxon>
        <taxon>Esociformes</taxon>
        <taxon>Umbridae</taxon>
        <taxon>Dallia</taxon>
    </lineage>
</organism>